<comment type="caution">
    <text evidence="3">The sequence shown here is derived from an EMBL/GenBank/DDBJ whole genome shotgun (WGS) entry which is preliminary data.</text>
</comment>
<dbReference type="AlphaFoldDB" id="K0VP62"/>
<evidence type="ECO:0000256" key="1">
    <source>
        <dbReference type="SAM" id="SignalP"/>
    </source>
</evidence>
<evidence type="ECO:0000259" key="2">
    <source>
        <dbReference type="Pfam" id="PF14032"/>
    </source>
</evidence>
<dbReference type="HOGENOM" id="CLU_060937_0_0_11"/>
<feature type="domain" description="PknH-like extracellular" evidence="2">
    <location>
        <begin position="46"/>
        <end position="230"/>
    </location>
</feature>
<proteinExistence type="predicted"/>
<dbReference type="RefSeq" id="WP_003928499.1">
    <property type="nucleotide sequence ID" value="NZ_JH814683.1"/>
</dbReference>
<dbReference type="PROSITE" id="PS51257">
    <property type="entry name" value="PROKAR_LIPOPROTEIN"/>
    <property type="match status" value="1"/>
</dbReference>
<organism evidence="3 4">
    <name type="scientific">Mycolicibacterium vaccae ATCC 25954</name>
    <dbReference type="NCBI Taxonomy" id="1194972"/>
    <lineage>
        <taxon>Bacteria</taxon>
        <taxon>Bacillati</taxon>
        <taxon>Actinomycetota</taxon>
        <taxon>Actinomycetes</taxon>
        <taxon>Mycobacteriales</taxon>
        <taxon>Mycobacteriaceae</taxon>
        <taxon>Mycolicibacterium</taxon>
    </lineage>
</organism>
<protein>
    <recommendedName>
        <fullName evidence="2">PknH-like extracellular domain-containing protein</fullName>
    </recommendedName>
</protein>
<evidence type="ECO:0000313" key="4">
    <source>
        <dbReference type="Proteomes" id="UP000006072"/>
    </source>
</evidence>
<dbReference type="Pfam" id="PF14032">
    <property type="entry name" value="PknH_C"/>
    <property type="match status" value="1"/>
</dbReference>
<dbReference type="EMBL" id="ALQA01000001">
    <property type="protein sequence ID" value="EJZ13004.1"/>
    <property type="molecule type" value="Genomic_DNA"/>
</dbReference>
<evidence type="ECO:0000313" key="3">
    <source>
        <dbReference type="EMBL" id="EJZ13004.1"/>
    </source>
</evidence>
<feature type="signal peptide" evidence="1">
    <location>
        <begin position="1"/>
        <end position="24"/>
    </location>
</feature>
<keyword evidence="1" id="KW-0732">Signal</keyword>
<dbReference type="PATRIC" id="fig|1194972.3.peg.129"/>
<gene>
    <name evidence="3" type="ORF">MVAC_00620</name>
</gene>
<sequence>MTPRWRTGAALTVMVLSLGTSACSATVDGTAVRPDAGSPMADGALTEQDLSAVLLDGAELAGLLDSPDIEVVDEVAEMTDDSADVSDPECLGALYSAEEPVYAGSGYTAVLTRLASEPGDVYEHWVEETVVLMPSAVAAEEFVERSGREWADCAGREVAISDGEEWFDWELRDVVRDGGVVSQSSTALESAPWQCQHTVAAAANMVVEASVCAERIDDEATAVLTEMIEKASAR</sequence>
<dbReference type="Gene3D" id="3.40.1000.70">
    <property type="entry name" value="PknH-like extracellular domain"/>
    <property type="match status" value="1"/>
</dbReference>
<accession>K0VP62</accession>
<dbReference type="InterPro" id="IPR026954">
    <property type="entry name" value="PknH-like_Extracell"/>
</dbReference>
<dbReference type="InterPro" id="IPR038232">
    <property type="entry name" value="PknH-like_Extracell_sf"/>
</dbReference>
<reference evidence="3 4" key="1">
    <citation type="journal article" date="2012" name="J. Bacteriol.">
        <title>Complete Genome Sequence of Mycobacterium vaccae Type Strain ATCC 25954.</title>
        <authorList>
            <person name="Ho Y.S."/>
            <person name="Adroub S.A."/>
            <person name="Abadi M."/>
            <person name="Al Alwan B."/>
            <person name="Alkhateeb R."/>
            <person name="Gao G."/>
            <person name="Ragab A."/>
            <person name="Ali S."/>
            <person name="van Soolingen D."/>
            <person name="Bitter W."/>
            <person name="Pain A."/>
            <person name="Abdallah A.M."/>
        </authorList>
    </citation>
    <scope>NUCLEOTIDE SEQUENCE [LARGE SCALE GENOMIC DNA]</scope>
    <source>
        <strain evidence="3 4">ATCC 25954</strain>
    </source>
</reference>
<dbReference type="eggNOG" id="COG0515">
    <property type="taxonomic scope" value="Bacteria"/>
</dbReference>
<dbReference type="Proteomes" id="UP000006072">
    <property type="component" value="Unassembled WGS sequence"/>
</dbReference>
<feature type="chain" id="PRO_5003839442" description="PknH-like extracellular domain-containing protein" evidence="1">
    <location>
        <begin position="25"/>
        <end position="234"/>
    </location>
</feature>
<keyword evidence="4" id="KW-1185">Reference proteome</keyword>
<name>K0VP62_MYCVA</name>